<sequence>MSTKDTLKTLARLFGPPTTSTSTGSDNPFPDFVLPEDVNSLIDGHLRSFAASVPPSGASNSGAGQSESDKERGRWREGLLDIWTSVEPLPGTESKLGNLARVSAFLLLLHRLSADAGEDDDAALVSRRDIGSVWWTALLRRTMLGTPKNTDHSSLGPQSLVGGGLQSRTSQTRGRKQDRKGKDPAVPSPAAPASPVQSTASPLYVSRQALTCATGMVVWGMQASREHADKSDDWISPFGIAILHEYEQRALARLQGYEDEGWGVRNLEECLVQWGEKAPKAFFSRVADSLSADAPALLPFVSLTLSYLARHSTKAYYALSTPLVANLITVALTTPSAAVLTLAMRALAIFVVTLPVVIGEHLFGIMAVYGRAVSWEIVAENAEEGDAVEARADDENKDDDAVPDAMVLFTVLYGIYPCNFTAFLREAVPYLQGKEWKGAAGDGRINLASGIPLIRQYALSPALFTSDVATELTDTQRWARLEAADVMAACDRNIISAVILQQPDWRGVAPLSPSAEPQQGEQDHVPRGRTTSIPAGSFDPLMRDTPLDSASPTPKHTTPDQSPAASRAVSRARSPVGPGSSPFASPSSSRTGTPHIPPTTLYANFHALQSAGALHSPSSSNASRSLPPRSTSRRRPADPHASEHSYGWMGIAPDAAGPAAASMSRRSSGVASLGTSLGLLSPDLIPFGRGVSPTPSHPPPTQTQPLPPLSQNQVNTQLIKLETKLVVLQGEVNFQNYLKQLHLQHMGTLHREKVLESGAEAERQSSFRTIRTLRAQLRATQNALDQVRSEQAATKANWTSHIADLRDKLAALREQRMRWEHEERVLKAELEDWKDRCEKKSRELEQEGADFLDLRNQASLDASKLAKIHEYEHRIKTLTKTLAICDADLVKFVEQRKEMNLLVSEYKRSEYLREAMETESHELKAALRTLGNAMADLRRQSSSSQNNTVPAVATGKDEMSRMRAELARLRDRNAQLEEKLADVLDDEGAELAAAS</sequence>
<name>A0A2S5B7R8_9BASI</name>
<dbReference type="Pfam" id="PF04388">
    <property type="entry name" value="Hamartin"/>
    <property type="match status" value="1"/>
</dbReference>
<feature type="region of interest" description="Disordered" evidence="2">
    <location>
        <begin position="509"/>
        <end position="600"/>
    </location>
</feature>
<feature type="coiled-coil region" evidence="1">
    <location>
        <begin position="770"/>
        <end position="850"/>
    </location>
</feature>
<feature type="compositionally biased region" description="Low complexity" evidence="2">
    <location>
        <begin position="616"/>
        <end position="630"/>
    </location>
</feature>
<feature type="compositionally biased region" description="Polar residues" evidence="2">
    <location>
        <begin position="57"/>
        <end position="66"/>
    </location>
</feature>
<feature type="region of interest" description="Disordered" evidence="2">
    <location>
        <begin position="52"/>
        <end position="73"/>
    </location>
</feature>
<dbReference type="GO" id="GO:0051726">
    <property type="term" value="P:regulation of cell cycle"/>
    <property type="evidence" value="ECO:0007669"/>
    <property type="project" value="TreeGrafter"/>
</dbReference>
<keyword evidence="3" id="KW-1133">Transmembrane helix</keyword>
<evidence type="ECO:0000256" key="2">
    <source>
        <dbReference type="SAM" id="MobiDB-lite"/>
    </source>
</evidence>
<feature type="compositionally biased region" description="Pro residues" evidence="2">
    <location>
        <begin position="695"/>
        <end position="707"/>
    </location>
</feature>
<feature type="compositionally biased region" description="Polar residues" evidence="2">
    <location>
        <begin position="548"/>
        <end position="561"/>
    </location>
</feature>
<dbReference type="PANTHER" id="PTHR15154:SF2">
    <property type="entry name" value="HAMARTIN"/>
    <property type="match status" value="1"/>
</dbReference>
<dbReference type="OrthoDB" id="28737at2759"/>
<dbReference type="EMBL" id="PJQD01000047">
    <property type="protein sequence ID" value="POY72820.1"/>
    <property type="molecule type" value="Genomic_DNA"/>
</dbReference>
<evidence type="ECO:0000256" key="3">
    <source>
        <dbReference type="SAM" id="Phobius"/>
    </source>
</evidence>
<keyword evidence="5" id="KW-1185">Reference proteome</keyword>
<feature type="compositionally biased region" description="Low complexity" evidence="2">
    <location>
        <begin position="15"/>
        <end position="25"/>
    </location>
</feature>
<feature type="compositionally biased region" description="Low complexity" evidence="2">
    <location>
        <begin position="562"/>
        <end position="589"/>
    </location>
</feature>
<feature type="region of interest" description="Disordered" evidence="2">
    <location>
        <begin position="1"/>
        <end position="30"/>
    </location>
</feature>
<reference evidence="4 5" key="1">
    <citation type="journal article" date="2018" name="Front. Microbiol.">
        <title>Prospects for Fungal Bioremediation of Acidic Radioactive Waste Sites: Characterization and Genome Sequence of Rhodotorula taiwanensis MD1149.</title>
        <authorList>
            <person name="Tkavc R."/>
            <person name="Matrosova V.Y."/>
            <person name="Grichenko O.E."/>
            <person name="Gostincar C."/>
            <person name="Volpe R.P."/>
            <person name="Klimenkova P."/>
            <person name="Gaidamakova E.K."/>
            <person name="Zhou C.E."/>
            <person name="Stewart B.J."/>
            <person name="Lyman M.G."/>
            <person name="Malfatti S.A."/>
            <person name="Rubinfeld B."/>
            <person name="Courtot M."/>
            <person name="Singh J."/>
            <person name="Dalgard C.L."/>
            <person name="Hamilton T."/>
            <person name="Frey K.G."/>
            <person name="Gunde-Cimerman N."/>
            <person name="Dugan L."/>
            <person name="Daly M.J."/>
        </authorList>
    </citation>
    <scope>NUCLEOTIDE SEQUENCE [LARGE SCALE GENOMIC DNA]</scope>
    <source>
        <strain evidence="4 5">MD1149</strain>
    </source>
</reference>
<dbReference type="PANTHER" id="PTHR15154">
    <property type="entry name" value="HAMARTIN"/>
    <property type="match status" value="1"/>
</dbReference>
<dbReference type="GO" id="GO:0032007">
    <property type="term" value="P:negative regulation of TOR signaling"/>
    <property type="evidence" value="ECO:0007669"/>
    <property type="project" value="TreeGrafter"/>
</dbReference>
<protein>
    <recommendedName>
        <fullName evidence="6">Hamartin</fullName>
    </recommendedName>
</protein>
<feature type="transmembrane region" description="Helical" evidence="3">
    <location>
        <begin position="315"/>
        <end position="334"/>
    </location>
</feature>
<evidence type="ECO:0000313" key="4">
    <source>
        <dbReference type="EMBL" id="POY72820.1"/>
    </source>
</evidence>
<keyword evidence="3" id="KW-0812">Transmembrane</keyword>
<gene>
    <name evidence="4" type="ORF">BMF94_4229</name>
</gene>
<comment type="caution">
    <text evidence="4">The sequence shown here is derived from an EMBL/GenBank/DDBJ whole genome shotgun (WGS) entry which is preliminary data.</text>
</comment>
<dbReference type="Proteomes" id="UP000237144">
    <property type="component" value="Unassembled WGS sequence"/>
</dbReference>
<feature type="region of interest" description="Disordered" evidence="2">
    <location>
        <begin position="612"/>
        <end position="649"/>
    </location>
</feature>
<accession>A0A2S5B7R8</accession>
<dbReference type="Gene3D" id="1.20.5.1160">
    <property type="entry name" value="Vasodilator-stimulated phosphoprotein"/>
    <property type="match status" value="1"/>
</dbReference>
<keyword evidence="3" id="KW-0472">Membrane</keyword>
<feature type="compositionally biased region" description="Polar residues" evidence="2">
    <location>
        <begin position="940"/>
        <end position="949"/>
    </location>
</feature>
<feature type="region of interest" description="Disordered" evidence="2">
    <location>
        <begin position="684"/>
        <end position="707"/>
    </location>
</feature>
<dbReference type="GO" id="GO:0033596">
    <property type="term" value="C:TSC1-TSC2 complex"/>
    <property type="evidence" value="ECO:0007669"/>
    <property type="project" value="TreeGrafter"/>
</dbReference>
<keyword evidence="1" id="KW-0175">Coiled coil</keyword>
<feature type="region of interest" description="Disordered" evidence="2">
    <location>
        <begin position="938"/>
        <end position="960"/>
    </location>
</feature>
<feature type="region of interest" description="Disordered" evidence="2">
    <location>
        <begin position="146"/>
        <end position="199"/>
    </location>
</feature>
<dbReference type="InterPro" id="IPR007483">
    <property type="entry name" value="Hamartin"/>
</dbReference>
<evidence type="ECO:0000256" key="1">
    <source>
        <dbReference type="SAM" id="Coils"/>
    </source>
</evidence>
<dbReference type="AlphaFoldDB" id="A0A2S5B7R8"/>
<dbReference type="STRING" id="741276.A0A2S5B7R8"/>
<organism evidence="4 5">
    <name type="scientific">Rhodotorula taiwanensis</name>
    <dbReference type="NCBI Taxonomy" id="741276"/>
    <lineage>
        <taxon>Eukaryota</taxon>
        <taxon>Fungi</taxon>
        <taxon>Dikarya</taxon>
        <taxon>Basidiomycota</taxon>
        <taxon>Pucciniomycotina</taxon>
        <taxon>Microbotryomycetes</taxon>
        <taxon>Sporidiobolales</taxon>
        <taxon>Sporidiobolaceae</taxon>
        <taxon>Rhodotorula</taxon>
    </lineage>
</organism>
<feature type="transmembrane region" description="Helical" evidence="3">
    <location>
        <begin position="346"/>
        <end position="369"/>
    </location>
</feature>
<evidence type="ECO:0008006" key="6">
    <source>
        <dbReference type="Google" id="ProtNLM"/>
    </source>
</evidence>
<proteinExistence type="predicted"/>
<evidence type="ECO:0000313" key="5">
    <source>
        <dbReference type="Proteomes" id="UP000237144"/>
    </source>
</evidence>